<dbReference type="NCBIfam" id="TIGR00042">
    <property type="entry name" value="RdgB/HAM1 family non-canonical purine NTP pyrophosphatase"/>
    <property type="match status" value="1"/>
</dbReference>
<dbReference type="HAMAP" id="MF_01405">
    <property type="entry name" value="Non_canon_purine_NTPase"/>
    <property type="match status" value="1"/>
</dbReference>
<evidence type="ECO:0000313" key="13">
    <source>
        <dbReference type="Proteomes" id="UP000246964"/>
    </source>
</evidence>
<comment type="subunit">
    <text evidence="2 10">Homodimer.</text>
</comment>
<sequence length="204" mass="22013">MMREIVLATGNPGKVKELQELLAPLAWQVRPQSEWQLSDAEETGLTFVENAIIKARHAALHTGLPALADDSGLAVDALHGAPGIYSARYAADLHGGKASDQQNIEKLLQQLAEVPAAQRTASFHCVLVYLTHAEDPTPIICHGIWHGHILSAATGSEGFGYDPIFGIDELKCSAAQLSKTEKQARSHRGQALRQLLQQLSLASQ</sequence>
<feature type="binding site" evidence="10">
    <location>
        <position position="71"/>
    </location>
    <ligand>
        <name>substrate</name>
    </ligand>
</feature>
<dbReference type="AlphaFoldDB" id="A0A317Q3M3"/>
<evidence type="ECO:0000256" key="9">
    <source>
        <dbReference type="ARBA" id="ARBA00052017"/>
    </source>
</evidence>
<proteinExistence type="inferred from homology"/>
<dbReference type="InterPro" id="IPR029001">
    <property type="entry name" value="ITPase-like_fam"/>
</dbReference>
<feature type="binding site" evidence="10">
    <location>
        <begin position="159"/>
        <end position="162"/>
    </location>
    <ligand>
        <name>substrate</name>
    </ligand>
</feature>
<evidence type="ECO:0000256" key="1">
    <source>
        <dbReference type="ARBA" id="ARBA00008023"/>
    </source>
</evidence>
<gene>
    <name evidence="12" type="ORF">DET45_11341</name>
</gene>
<dbReference type="PANTHER" id="PTHR11067:SF9">
    <property type="entry name" value="INOSINE TRIPHOSPHATE PYROPHOSPHATASE"/>
    <property type="match status" value="1"/>
</dbReference>
<protein>
    <recommendedName>
        <fullName evidence="10">dITP/XTP pyrophosphatase</fullName>
        <ecNumber evidence="10">3.6.1.66</ecNumber>
    </recommendedName>
    <alternativeName>
        <fullName evidence="10">Non-canonical purine NTP pyrophosphatase</fullName>
    </alternativeName>
    <alternativeName>
        <fullName evidence="10">Non-standard purine NTP pyrophosphatase</fullName>
    </alternativeName>
    <alternativeName>
        <fullName evidence="10">Nucleoside-triphosphate diphosphatase</fullName>
    </alternativeName>
    <alternativeName>
        <fullName evidence="10">Nucleoside-triphosphate pyrophosphatase</fullName>
        <shortName evidence="10">NTPase</shortName>
    </alternativeName>
</protein>
<evidence type="ECO:0000256" key="10">
    <source>
        <dbReference type="HAMAP-Rule" id="MF_01405"/>
    </source>
</evidence>
<accession>A0A317Q3M3</accession>
<dbReference type="InterPro" id="IPR020922">
    <property type="entry name" value="dITP/XTP_pyrophosphatase"/>
</dbReference>
<dbReference type="SUPFAM" id="SSF52972">
    <property type="entry name" value="ITPase-like"/>
    <property type="match status" value="1"/>
</dbReference>
<comment type="catalytic activity">
    <reaction evidence="9 10">
        <text>XTP + H2O = XMP + diphosphate + H(+)</text>
        <dbReference type="Rhea" id="RHEA:28610"/>
        <dbReference type="ChEBI" id="CHEBI:15377"/>
        <dbReference type="ChEBI" id="CHEBI:15378"/>
        <dbReference type="ChEBI" id="CHEBI:33019"/>
        <dbReference type="ChEBI" id="CHEBI:57464"/>
        <dbReference type="ChEBI" id="CHEBI:61314"/>
        <dbReference type="EC" id="3.6.1.66"/>
    </reaction>
</comment>
<dbReference type="EC" id="3.6.1.66" evidence="10"/>
<evidence type="ECO:0000313" key="12">
    <source>
        <dbReference type="EMBL" id="PWW10609.1"/>
    </source>
</evidence>
<comment type="cofactor">
    <cofactor evidence="10">
        <name>Mg(2+)</name>
        <dbReference type="ChEBI" id="CHEBI:18420"/>
    </cofactor>
    <text evidence="10">Binds 1 Mg(2+) ion per subunit.</text>
</comment>
<dbReference type="Gene3D" id="3.90.950.10">
    <property type="match status" value="1"/>
</dbReference>
<keyword evidence="4 10" id="KW-0547">Nucleotide-binding</keyword>
<keyword evidence="6 10" id="KW-0460">Magnesium</keyword>
<dbReference type="RefSeq" id="WP_258306635.1">
    <property type="nucleotide sequence ID" value="NZ_QGTT01000013.1"/>
</dbReference>
<evidence type="ECO:0000256" key="11">
    <source>
        <dbReference type="RuleBase" id="RU003781"/>
    </source>
</evidence>
<dbReference type="GO" id="GO:0036220">
    <property type="term" value="F:ITP diphosphatase activity"/>
    <property type="evidence" value="ECO:0007669"/>
    <property type="project" value="UniProtKB-UniRule"/>
</dbReference>
<dbReference type="PANTHER" id="PTHR11067">
    <property type="entry name" value="INOSINE TRIPHOSPHATE PYROPHOSPHATASE/HAM1 PROTEIN"/>
    <property type="match status" value="1"/>
</dbReference>
<evidence type="ECO:0000256" key="7">
    <source>
        <dbReference type="ARBA" id="ARBA00023080"/>
    </source>
</evidence>
<dbReference type="GO" id="GO:0035870">
    <property type="term" value="F:dITP diphosphatase activity"/>
    <property type="evidence" value="ECO:0007669"/>
    <property type="project" value="UniProtKB-UniRule"/>
</dbReference>
<comment type="catalytic activity">
    <reaction evidence="10">
        <text>ITP + H2O = IMP + diphosphate + H(+)</text>
        <dbReference type="Rhea" id="RHEA:29399"/>
        <dbReference type="ChEBI" id="CHEBI:15377"/>
        <dbReference type="ChEBI" id="CHEBI:15378"/>
        <dbReference type="ChEBI" id="CHEBI:33019"/>
        <dbReference type="ChEBI" id="CHEBI:58053"/>
        <dbReference type="ChEBI" id="CHEBI:61402"/>
        <dbReference type="EC" id="3.6.1.66"/>
    </reaction>
</comment>
<dbReference type="GO" id="GO:0046872">
    <property type="term" value="F:metal ion binding"/>
    <property type="evidence" value="ECO:0007669"/>
    <property type="project" value="UniProtKB-KW"/>
</dbReference>
<feature type="binding site" evidence="10">
    <location>
        <position position="70"/>
    </location>
    <ligand>
        <name>Mg(2+)</name>
        <dbReference type="ChEBI" id="CHEBI:18420"/>
    </ligand>
</feature>
<dbReference type="GO" id="GO:0036222">
    <property type="term" value="F:XTP diphosphatase activity"/>
    <property type="evidence" value="ECO:0007669"/>
    <property type="project" value="UniProtKB-UniRule"/>
</dbReference>
<feature type="binding site" evidence="10">
    <location>
        <begin position="9"/>
        <end position="14"/>
    </location>
    <ligand>
        <name>substrate</name>
    </ligand>
</feature>
<dbReference type="Proteomes" id="UP000246964">
    <property type="component" value="Unassembled WGS sequence"/>
</dbReference>
<dbReference type="GO" id="GO:0009117">
    <property type="term" value="P:nucleotide metabolic process"/>
    <property type="evidence" value="ECO:0007669"/>
    <property type="project" value="UniProtKB-KW"/>
</dbReference>
<evidence type="ECO:0000256" key="5">
    <source>
        <dbReference type="ARBA" id="ARBA00022801"/>
    </source>
</evidence>
<keyword evidence="3 10" id="KW-0479">Metal-binding</keyword>
<dbReference type="GO" id="GO:0000166">
    <property type="term" value="F:nucleotide binding"/>
    <property type="evidence" value="ECO:0007669"/>
    <property type="project" value="UniProtKB-KW"/>
</dbReference>
<feature type="binding site" evidence="10">
    <location>
        <position position="182"/>
    </location>
    <ligand>
        <name>substrate</name>
    </ligand>
</feature>
<evidence type="ECO:0000256" key="8">
    <source>
        <dbReference type="ARBA" id="ARBA00051875"/>
    </source>
</evidence>
<dbReference type="InterPro" id="IPR002637">
    <property type="entry name" value="RdgB/HAM1"/>
</dbReference>
<comment type="catalytic activity">
    <reaction evidence="8 10">
        <text>dITP + H2O = dIMP + diphosphate + H(+)</text>
        <dbReference type="Rhea" id="RHEA:28342"/>
        <dbReference type="ChEBI" id="CHEBI:15377"/>
        <dbReference type="ChEBI" id="CHEBI:15378"/>
        <dbReference type="ChEBI" id="CHEBI:33019"/>
        <dbReference type="ChEBI" id="CHEBI:61194"/>
        <dbReference type="ChEBI" id="CHEBI:61382"/>
        <dbReference type="EC" id="3.6.1.66"/>
    </reaction>
</comment>
<feature type="binding site" evidence="10">
    <location>
        <begin position="187"/>
        <end position="188"/>
    </location>
    <ligand>
        <name>substrate</name>
    </ligand>
</feature>
<feature type="binding site" evidence="10">
    <location>
        <position position="41"/>
    </location>
    <ligand>
        <name>Mg(2+)</name>
        <dbReference type="ChEBI" id="CHEBI:18420"/>
    </ligand>
</feature>
<dbReference type="GO" id="GO:0009146">
    <property type="term" value="P:purine nucleoside triphosphate catabolic process"/>
    <property type="evidence" value="ECO:0007669"/>
    <property type="project" value="UniProtKB-UniRule"/>
</dbReference>
<dbReference type="GO" id="GO:0005829">
    <property type="term" value="C:cytosol"/>
    <property type="evidence" value="ECO:0007669"/>
    <property type="project" value="TreeGrafter"/>
</dbReference>
<dbReference type="CDD" id="cd00515">
    <property type="entry name" value="HAM1"/>
    <property type="match status" value="1"/>
</dbReference>
<comment type="similarity">
    <text evidence="1 10 11">Belongs to the HAM1 NTPase family.</text>
</comment>
<name>A0A317Q3M3_9GAMM</name>
<organism evidence="12 13">
    <name type="scientific">Pseudidiomarina maritima</name>
    <dbReference type="NCBI Taxonomy" id="519453"/>
    <lineage>
        <taxon>Bacteria</taxon>
        <taxon>Pseudomonadati</taxon>
        <taxon>Pseudomonadota</taxon>
        <taxon>Gammaproteobacteria</taxon>
        <taxon>Alteromonadales</taxon>
        <taxon>Idiomarinaceae</taxon>
        <taxon>Pseudidiomarina</taxon>
    </lineage>
</organism>
<comment type="function">
    <text evidence="10">Pyrophosphatase that catalyzes the hydrolysis of nucleoside triphosphates to their monophosphate derivatives, with a high preference for the non-canonical purine nucleotides XTP (xanthosine triphosphate), dITP (deoxyinosine triphosphate) and ITP. Seems to function as a house-cleaning enzyme that removes non-canonical purine nucleotides from the nucleotide pool, thus preventing their incorporation into DNA/RNA and avoiding chromosomal lesions.</text>
</comment>
<keyword evidence="5 10" id="KW-0378">Hydrolase</keyword>
<keyword evidence="7 10" id="KW-0546">Nucleotide metabolism</keyword>
<evidence type="ECO:0000256" key="2">
    <source>
        <dbReference type="ARBA" id="ARBA00011738"/>
    </source>
</evidence>
<comment type="caution">
    <text evidence="12">The sequence shown here is derived from an EMBL/GenBank/DDBJ whole genome shotgun (WGS) entry which is preliminary data.</text>
</comment>
<evidence type="ECO:0000256" key="3">
    <source>
        <dbReference type="ARBA" id="ARBA00022723"/>
    </source>
</evidence>
<dbReference type="Pfam" id="PF01725">
    <property type="entry name" value="Ham1p_like"/>
    <property type="match status" value="1"/>
</dbReference>
<evidence type="ECO:0000256" key="6">
    <source>
        <dbReference type="ARBA" id="ARBA00022842"/>
    </source>
</evidence>
<dbReference type="GO" id="GO:0017111">
    <property type="term" value="F:ribonucleoside triphosphate phosphatase activity"/>
    <property type="evidence" value="ECO:0007669"/>
    <property type="project" value="InterPro"/>
</dbReference>
<feature type="active site" description="Proton acceptor" evidence="10">
    <location>
        <position position="70"/>
    </location>
</feature>
<evidence type="ECO:0000256" key="4">
    <source>
        <dbReference type="ARBA" id="ARBA00022741"/>
    </source>
</evidence>
<dbReference type="EMBL" id="QGTT01000013">
    <property type="protein sequence ID" value="PWW10609.1"/>
    <property type="molecule type" value="Genomic_DNA"/>
</dbReference>
<dbReference type="FunFam" id="3.90.950.10:FF:000001">
    <property type="entry name" value="dITP/XTP pyrophosphatase"/>
    <property type="match status" value="1"/>
</dbReference>
<reference evidence="12 13" key="1">
    <citation type="submission" date="2018-05" db="EMBL/GenBank/DDBJ databases">
        <title>Freshwater and sediment microbial communities from various areas in North America, analyzing microbe dynamics in response to fracking.</title>
        <authorList>
            <person name="Lamendella R."/>
        </authorList>
    </citation>
    <scope>NUCLEOTIDE SEQUENCE [LARGE SCALE GENOMIC DNA]</scope>
    <source>
        <strain evidence="12 13">125B1</strain>
    </source>
</reference>
<keyword evidence="13" id="KW-1185">Reference proteome</keyword>